<dbReference type="Proteomes" id="UP000198771">
    <property type="component" value="Unassembled WGS sequence"/>
</dbReference>
<name>A0A1G6BK36_9BACT</name>
<dbReference type="STRING" id="617002.SAMN05660653_01001"/>
<keyword evidence="2" id="KW-1185">Reference proteome</keyword>
<gene>
    <name evidence="1" type="ORF">SAMN05660653_01001</name>
</gene>
<accession>A0A1G6BK36</accession>
<protein>
    <submittedName>
        <fullName evidence="1">Uncharacterized protein</fullName>
    </submittedName>
</protein>
<organism evidence="1 2">
    <name type="scientific">Desulfonatronum thiosulfatophilum</name>
    <dbReference type="NCBI Taxonomy" id="617002"/>
    <lineage>
        <taxon>Bacteria</taxon>
        <taxon>Pseudomonadati</taxon>
        <taxon>Thermodesulfobacteriota</taxon>
        <taxon>Desulfovibrionia</taxon>
        <taxon>Desulfovibrionales</taxon>
        <taxon>Desulfonatronaceae</taxon>
        <taxon>Desulfonatronum</taxon>
    </lineage>
</organism>
<evidence type="ECO:0000313" key="1">
    <source>
        <dbReference type="EMBL" id="SDB20945.1"/>
    </source>
</evidence>
<evidence type="ECO:0000313" key="2">
    <source>
        <dbReference type="Proteomes" id="UP000198771"/>
    </source>
</evidence>
<dbReference type="AlphaFoldDB" id="A0A1G6BK36"/>
<sequence length="81" mass="9350">MNCLQTILEMESELRSLREAGSLVGELNSLRSLMNELKLEQVRLDEADIQRIELATTVFLHELEMHFHNVQAKHPHTGILQ</sequence>
<proteinExistence type="predicted"/>
<reference evidence="1 2" key="1">
    <citation type="submission" date="2016-10" db="EMBL/GenBank/DDBJ databases">
        <authorList>
            <person name="de Groot N.N."/>
        </authorList>
    </citation>
    <scope>NUCLEOTIDE SEQUENCE [LARGE SCALE GENOMIC DNA]</scope>
    <source>
        <strain evidence="1 2">ASO4-2</strain>
    </source>
</reference>
<dbReference type="EMBL" id="FMXO01000005">
    <property type="protein sequence ID" value="SDB20945.1"/>
    <property type="molecule type" value="Genomic_DNA"/>
</dbReference>